<organism evidence="1 2">
    <name type="scientific">Acinetobacter wanghuae</name>
    <dbReference type="NCBI Taxonomy" id="2662362"/>
    <lineage>
        <taxon>Bacteria</taxon>
        <taxon>Pseudomonadati</taxon>
        <taxon>Pseudomonadota</taxon>
        <taxon>Gammaproteobacteria</taxon>
        <taxon>Moraxellales</taxon>
        <taxon>Moraxellaceae</taxon>
        <taxon>Acinetobacter</taxon>
    </lineage>
</organism>
<dbReference type="Pfam" id="PF13481">
    <property type="entry name" value="AAA_25"/>
    <property type="match status" value="1"/>
</dbReference>
<dbReference type="SUPFAM" id="SSF52540">
    <property type="entry name" value="P-loop containing nucleoside triphosphate hydrolases"/>
    <property type="match status" value="1"/>
</dbReference>
<accession>A0ABX6D0K9</accession>
<dbReference type="Gene3D" id="3.40.50.300">
    <property type="entry name" value="P-loop containing nucleotide triphosphate hydrolases"/>
    <property type="match status" value="1"/>
</dbReference>
<dbReference type="InterPro" id="IPR027417">
    <property type="entry name" value="P-loop_NTPase"/>
</dbReference>
<gene>
    <name evidence="1" type="ORF">GFH30_08040</name>
</gene>
<dbReference type="EMBL" id="CP045650">
    <property type="protein sequence ID" value="QGA11348.1"/>
    <property type="molecule type" value="Genomic_DNA"/>
</dbReference>
<name>A0ABX6D0K9_9GAMM</name>
<evidence type="ECO:0000313" key="2">
    <source>
        <dbReference type="Proteomes" id="UP000327478"/>
    </source>
</evidence>
<dbReference type="Proteomes" id="UP000327478">
    <property type="component" value="Chromosome"/>
</dbReference>
<sequence>MSKSNNVTESDVTCESVHGVKKTLCSDMERYLIQNKKCENSVGLDIEDFRNKFLRKAYVKNPVLVHYNICNSQLFHEFKEYSCLDNSNQKFDIEGFLAIDLFNREGESCGVLALGRRKGEYKSKNLFKYVIGQDGVSVFNKNITHPKINYCTDNLEVALKIAQCGERVACASRLSDCVEFFLNTTVNSPIAVNKSKTITDAFSLFDEDMILKFQTKLKLQGYLQQLYKDFSKQYGAVNEDPEIKGSHRDEIKIVNMNDIEAVPIQWLWPGWLPLGKMTILAGAGGCGKTTLTLALISTITTDGIFPDGTRCENSGKVLIYSTEDDPADTLKPRLIANGADINQVSIIAGCTNQKGEIVHFDPVKDFPKIESYVKANPDLKLLMIDPIISAVSGDMNKANDVRRSLQPLVDLASQYGFAILGITHFSKGGVSNNPADRILGSQAFTALPRMAWCAVRREAEGDYILARAKSNNSTLEGGLRYQIEPVHILNEIETTKINWLGGIDGTASELLKNAELGRDEDNSAVAKAKKFLIRLLGNVDKMPSTEVLEKANEAKVTLASLRRARELLDIECFRVAGEKGWYWSLQQIHSLDDPT</sequence>
<evidence type="ECO:0000313" key="1">
    <source>
        <dbReference type="EMBL" id="QGA11348.1"/>
    </source>
</evidence>
<protein>
    <submittedName>
        <fullName evidence="1">AAA family ATPase</fullName>
    </submittedName>
</protein>
<reference evidence="1 2" key="1">
    <citation type="submission" date="2019-10" db="EMBL/GenBank/DDBJ databases">
        <authorList>
            <person name="Dong K."/>
        </authorList>
    </citation>
    <scope>NUCLEOTIDE SEQUENCE [LARGE SCALE GENOMIC DNA]</scope>
    <source>
        <strain evidence="2">dk386</strain>
    </source>
</reference>
<keyword evidence="2" id="KW-1185">Reference proteome</keyword>
<proteinExistence type="predicted"/>
<dbReference type="RefSeq" id="WP_153371740.1">
    <property type="nucleotide sequence ID" value="NZ_CP045650.1"/>
</dbReference>